<gene>
    <name evidence="1" type="ORF">GCM10007901_41480</name>
</gene>
<keyword evidence="2" id="KW-1185">Reference proteome</keyword>
<evidence type="ECO:0008006" key="3">
    <source>
        <dbReference type="Google" id="ProtNLM"/>
    </source>
</evidence>
<protein>
    <recommendedName>
        <fullName evidence="3">CHAP domain-containing protein</fullName>
    </recommendedName>
</protein>
<proteinExistence type="predicted"/>
<dbReference type="NCBIfam" id="NF033857">
    <property type="entry name" value="BPSL0067_fam"/>
    <property type="match status" value="1"/>
</dbReference>
<evidence type="ECO:0000313" key="1">
    <source>
        <dbReference type="EMBL" id="GLQ95193.1"/>
    </source>
</evidence>
<dbReference type="InterPro" id="IPR047746">
    <property type="entry name" value="Dae2/Tae2-like"/>
</dbReference>
<sequence>MPYIAANYRNNPSAPVGKWICAPTSGLTLFQDVPPDDKTTSPYLCGQCVSYVKRVCPSLPATAHWTKGAPVKNNNSIAPGTVIATFNASGRYEGHAAIYVSQDPHHGVTVYDQYVTPPSPKPVGERVLRWGAHGNSNNGDKFYVVE</sequence>
<evidence type="ECO:0000313" key="2">
    <source>
        <dbReference type="Proteomes" id="UP001156670"/>
    </source>
</evidence>
<name>A0ABQ5XUA8_9GAMM</name>
<reference evidence="2" key="1">
    <citation type="journal article" date="2019" name="Int. J. Syst. Evol. Microbiol.">
        <title>The Global Catalogue of Microorganisms (GCM) 10K type strain sequencing project: providing services to taxonomists for standard genome sequencing and annotation.</title>
        <authorList>
            <consortium name="The Broad Institute Genomics Platform"/>
            <consortium name="The Broad Institute Genome Sequencing Center for Infectious Disease"/>
            <person name="Wu L."/>
            <person name="Ma J."/>
        </authorList>
    </citation>
    <scope>NUCLEOTIDE SEQUENCE [LARGE SCALE GENOMIC DNA]</scope>
    <source>
        <strain evidence="2">NBRC 111980</strain>
    </source>
</reference>
<comment type="caution">
    <text evidence="1">The sequence shown here is derived from an EMBL/GenBank/DDBJ whole genome shotgun (WGS) entry which is preliminary data.</text>
</comment>
<organism evidence="1 2">
    <name type="scientific">Dyella acidisoli</name>
    <dbReference type="NCBI Taxonomy" id="1867834"/>
    <lineage>
        <taxon>Bacteria</taxon>
        <taxon>Pseudomonadati</taxon>
        <taxon>Pseudomonadota</taxon>
        <taxon>Gammaproteobacteria</taxon>
        <taxon>Lysobacterales</taxon>
        <taxon>Rhodanobacteraceae</taxon>
        <taxon>Dyella</taxon>
    </lineage>
</organism>
<dbReference type="RefSeq" id="WP_423372906.1">
    <property type="nucleotide sequence ID" value="NZ_CP064031.1"/>
</dbReference>
<accession>A0ABQ5XUA8</accession>
<dbReference type="EMBL" id="BSOB01000057">
    <property type="protein sequence ID" value="GLQ95193.1"/>
    <property type="molecule type" value="Genomic_DNA"/>
</dbReference>
<dbReference type="Proteomes" id="UP001156670">
    <property type="component" value="Unassembled WGS sequence"/>
</dbReference>